<organism evidence="1 2">
    <name type="scientific">Solanum commersonii</name>
    <name type="common">Commerson's wild potato</name>
    <name type="synonym">Commerson's nightshade</name>
    <dbReference type="NCBI Taxonomy" id="4109"/>
    <lineage>
        <taxon>Eukaryota</taxon>
        <taxon>Viridiplantae</taxon>
        <taxon>Streptophyta</taxon>
        <taxon>Embryophyta</taxon>
        <taxon>Tracheophyta</taxon>
        <taxon>Spermatophyta</taxon>
        <taxon>Magnoliopsida</taxon>
        <taxon>eudicotyledons</taxon>
        <taxon>Gunneridae</taxon>
        <taxon>Pentapetalae</taxon>
        <taxon>asterids</taxon>
        <taxon>lamiids</taxon>
        <taxon>Solanales</taxon>
        <taxon>Solanaceae</taxon>
        <taxon>Solanoideae</taxon>
        <taxon>Solaneae</taxon>
        <taxon>Solanum</taxon>
    </lineage>
</organism>
<dbReference type="EMBL" id="JACXVP010000004">
    <property type="protein sequence ID" value="KAG5609284.1"/>
    <property type="molecule type" value="Genomic_DNA"/>
</dbReference>
<protein>
    <submittedName>
        <fullName evidence="1">Uncharacterized protein</fullName>
    </submittedName>
</protein>
<evidence type="ECO:0000313" key="2">
    <source>
        <dbReference type="Proteomes" id="UP000824120"/>
    </source>
</evidence>
<keyword evidence="2" id="KW-1185">Reference proteome</keyword>
<dbReference type="AlphaFoldDB" id="A0A9J5ZCR7"/>
<dbReference type="Proteomes" id="UP000824120">
    <property type="component" value="Chromosome 4"/>
</dbReference>
<name>A0A9J5ZCR7_SOLCO</name>
<sequence>MENNRKRGRETLNTIYNRKKHQVMRMRMMNEDDDFDQNRYKWDNAKDFMRTEECHEDDESGTRTGPGAETTGVFDFPWIKGNKDVNFKEEIEECLDSTFAVPTTTTSYDCYDNEIHIDTTTITTTTPSIFCDNQKKLLLGLGIDLDFNLDLDLDLIDQFFTDTTRSSYGDDQLKVNEIEDQQLKIEVHDDQKLVEPKDGS</sequence>
<dbReference type="OrthoDB" id="1306127at2759"/>
<reference evidence="1 2" key="1">
    <citation type="submission" date="2020-09" db="EMBL/GenBank/DDBJ databases">
        <title>De no assembly of potato wild relative species, Solanum commersonii.</title>
        <authorList>
            <person name="Cho K."/>
        </authorList>
    </citation>
    <scope>NUCLEOTIDE SEQUENCE [LARGE SCALE GENOMIC DNA]</scope>
    <source>
        <strain evidence="1">LZ3.2</strain>
        <tissue evidence="1">Leaf</tissue>
    </source>
</reference>
<accession>A0A9J5ZCR7</accession>
<comment type="caution">
    <text evidence="1">The sequence shown here is derived from an EMBL/GenBank/DDBJ whole genome shotgun (WGS) entry which is preliminary data.</text>
</comment>
<evidence type="ECO:0000313" key="1">
    <source>
        <dbReference type="EMBL" id="KAG5609284.1"/>
    </source>
</evidence>
<gene>
    <name evidence="1" type="ORF">H5410_020565</name>
</gene>
<proteinExistence type="predicted"/>